<keyword evidence="3" id="KW-0249">Electron transport</keyword>
<dbReference type="Gene3D" id="2.20.28.100">
    <property type="entry name" value="Desulphoferrodoxin, N-terminal domain"/>
    <property type="match status" value="1"/>
</dbReference>
<name>A0A1E3XCD5_9BACT</name>
<feature type="domain" description="Desulfoferrodoxin N-terminal" evidence="5">
    <location>
        <begin position="13"/>
        <end position="37"/>
    </location>
</feature>
<keyword evidence="2" id="KW-0479">Metal-binding</keyword>
<comment type="caution">
    <text evidence="6">The sequence shown here is derived from an EMBL/GenBank/DDBJ whole genome shotgun (WGS) entry which is preliminary data.</text>
</comment>
<evidence type="ECO:0000256" key="4">
    <source>
        <dbReference type="ARBA" id="ARBA00023004"/>
    </source>
</evidence>
<dbReference type="Pfam" id="PF06397">
    <property type="entry name" value="Desulfoferrod_N"/>
    <property type="match status" value="1"/>
</dbReference>
<evidence type="ECO:0000256" key="3">
    <source>
        <dbReference type="ARBA" id="ARBA00022982"/>
    </source>
</evidence>
<dbReference type="EC" id="1.15.1.2" evidence="6"/>
<dbReference type="GO" id="GO:0005506">
    <property type="term" value="F:iron ion binding"/>
    <property type="evidence" value="ECO:0007669"/>
    <property type="project" value="InterPro"/>
</dbReference>
<gene>
    <name evidence="6" type="primary">dfx_1</name>
    <name evidence="6" type="ORF">SCARUB_01546</name>
</gene>
<dbReference type="GO" id="GO:0050605">
    <property type="term" value="F:superoxide reductase activity"/>
    <property type="evidence" value="ECO:0007669"/>
    <property type="project" value="UniProtKB-EC"/>
</dbReference>
<evidence type="ECO:0000313" key="7">
    <source>
        <dbReference type="Proteomes" id="UP000094056"/>
    </source>
</evidence>
<evidence type="ECO:0000313" key="6">
    <source>
        <dbReference type="EMBL" id="ODS33292.1"/>
    </source>
</evidence>
<dbReference type="InterPro" id="IPR038094">
    <property type="entry name" value="Desulfoferrodoxin_N_sf"/>
</dbReference>
<protein>
    <submittedName>
        <fullName evidence="6">Desulfoferrodoxin</fullName>
        <ecNumber evidence="6">1.15.1.2</ecNumber>
    </submittedName>
</protein>
<reference evidence="6 7" key="1">
    <citation type="submission" date="2016-07" db="EMBL/GenBank/DDBJ databases">
        <title>Draft genome of Scalindua rubra, obtained from a brine-seawater interface in the Red Sea, sheds light on salt adaptation in anammox bacteria.</title>
        <authorList>
            <person name="Speth D.R."/>
            <person name="Lagkouvardos I."/>
            <person name="Wang Y."/>
            <person name="Qian P.-Y."/>
            <person name="Dutilh B.E."/>
            <person name="Jetten M.S."/>
        </authorList>
    </citation>
    <scope>NUCLEOTIDE SEQUENCE [LARGE SCALE GENOMIC DNA]</scope>
    <source>
        <strain evidence="6">BSI-1</strain>
    </source>
</reference>
<evidence type="ECO:0000256" key="2">
    <source>
        <dbReference type="ARBA" id="ARBA00022723"/>
    </source>
</evidence>
<dbReference type="EMBL" id="MAYW01000032">
    <property type="protein sequence ID" value="ODS33292.1"/>
    <property type="molecule type" value="Genomic_DNA"/>
</dbReference>
<keyword evidence="6" id="KW-0560">Oxidoreductase</keyword>
<sequence length="44" mass="4717">MLTKIKGEKTMPTETGEKYECEICGAVVVVEEGGAGTWNVADNQ</sequence>
<keyword evidence="4" id="KW-0408">Iron</keyword>
<dbReference type="AlphaFoldDB" id="A0A1E3XCD5"/>
<proteinExistence type="predicted"/>
<evidence type="ECO:0000259" key="5">
    <source>
        <dbReference type="Pfam" id="PF06397"/>
    </source>
</evidence>
<dbReference type="InterPro" id="IPR004462">
    <property type="entry name" value="Desulfoferrodoxin_N"/>
</dbReference>
<keyword evidence="1" id="KW-0813">Transport</keyword>
<evidence type="ECO:0000256" key="1">
    <source>
        <dbReference type="ARBA" id="ARBA00022448"/>
    </source>
</evidence>
<dbReference type="Proteomes" id="UP000094056">
    <property type="component" value="Unassembled WGS sequence"/>
</dbReference>
<accession>A0A1E3XCD5</accession>
<organism evidence="6 7">
    <name type="scientific">Candidatus Scalindua rubra</name>
    <dbReference type="NCBI Taxonomy" id="1872076"/>
    <lineage>
        <taxon>Bacteria</taxon>
        <taxon>Pseudomonadati</taxon>
        <taxon>Planctomycetota</taxon>
        <taxon>Candidatus Brocadiia</taxon>
        <taxon>Candidatus Brocadiales</taxon>
        <taxon>Candidatus Scalinduaceae</taxon>
        <taxon>Candidatus Scalindua</taxon>
    </lineage>
</organism>